<dbReference type="EMBL" id="CP076838">
    <property type="protein sequence ID" value="QWW78178.1"/>
    <property type="molecule type" value="Genomic_DNA"/>
</dbReference>
<dbReference type="InterPro" id="IPR058997">
    <property type="entry name" value="YycE-like_C"/>
</dbReference>
<dbReference type="CDD" id="cd06587">
    <property type="entry name" value="VOC"/>
    <property type="match status" value="1"/>
</dbReference>
<protein>
    <submittedName>
        <fullName evidence="2">VOC family protein</fullName>
    </submittedName>
</protein>
<keyword evidence="3" id="KW-1185">Reference proteome</keyword>
<dbReference type="Gene3D" id="3.10.180.10">
    <property type="entry name" value="2,3-Dihydroxybiphenyl 1,2-Dioxygenase, domain 1"/>
    <property type="match status" value="1"/>
</dbReference>
<reference evidence="2 3" key="1">
    <citation type="submission" date="2021-06" db="EMBL/GenBank/DDBJ databases">
        <title>Leclercia pneumoniae sp. nov.</title>
        <authorList>
            <person name="Hoenemann M."/>
            <person name="Viehweger A."/>
            <person name="Dietze N."/>
        </authorList>
    </citation>
    <scope>NUCLEOTIDE SEQUENCE [LARGE SCALE GENOMIC DNA]</scope>
    <source>
        <strain evidence="3">49125</strain>
    </source>
</reference>
<dbReference type="InterPro" id="IPR058998">
    <property type="entry name" value="YycE-like_N"/>
</dbReference>
<dbReference type="PROSITE" id="PS51819">
    <property type="entry name" value="VOC"/>
    <property type="match status" value="1"/>
</dbReference>
<evidence type="ECO:0000313" key="2">
    <source>
        <dbReference type="EMBL" id="QWW78178.1"/>
    </source>
</evidence>
<dbReference type="Proteomes" id="UP000683497">
    <property type="component" value="Chromosome"/>
</dbReference>
<evidence type="ECO:0000313" key="3">
    <source>
        <dbReference type="Proteomes" id="UP000683497"/>
    </source>
</evidence>
<evidence type="ECO:0000259" key="1">
    <source>
        <dbReference type="PROSITE" id="PS51819"/>
    </source>
</evidence>
<proteinExistence type="predicted"/>
<dbReference type="InterPro" id="IPR037523">
    <property type="entry name" value="VOC_core"/>
</dbReference>
<dbReference type="RefSeq" id="WP_207293438.1">
    <property type="nucleotide sequence ID" value="NZ_CP071383.1"/>
</dbReference>
<sequence length="131" mass="14933">MFPHLRIARPVTDLARSFHMYASGLGLQKIADFDDHDGFSGIMLGRAGLHWHMELTLCLHHPVQPSPTAEDLLVMYYPEKQAWEEACEKMIAAGFRAVSAFNPYWDKQGATFIDPDGYRVVIQNRAWESPK</sequence>
<organism evidence="2 3">
    <name type="scientific">Leclercia pneumoniae</name>
    <dbReference type="NCBI Taxonomy" id="2815358"/>
    <lineage>
        <taxon>Bacteria</taxon>
        <taxon>Pseudomonadati</taxon>
        <taxon>Pseudomonadota</taxon>
        <taxon>Gammaproteobacteria</taxon>
        <taxon>Enterobacterales</taxon>
        <taxon>Enterobacteriaceae</taxon>
        <taxon>Leclercia</taxon>
    </lineage>
</organism>
<dbReference type="SUPFAM" id="SSF54593">
    <property type="entry name" value="Glyoxalase/Bleomycin resistance protein/Dihydroxybiphenyl dioxygenase"/>
    <property type="match status" value="1"/>
</dbReference>
<dbReference type="InterPro" id="IPR029068">
    <property type="entry name" value="Glyas_Bleomycin-R_OHBP_Dase"/>
</dbReference>
<gene>
    <name evidence="2" type="ORF">KQ929_12970</name>
</gene>
<dbReference type="Pfam" id="PF22658">
    <property type="entry name" value="YycE-like_N"/>
    <property type="match status" value="1"/>
</dbReference>
<accession>A0ABX8JQK3</accession>
<dbReference type="Pfam" id="PF22659">
    <property type="entry name" value="YycE-like_C"/>
    <property type="match status" value="1"/>
</dbReference>
<name>A0ABX8JQK3_9ENTR</name>
<feature type="domain" description="VOC" evidence="1">
    <location>
        <begin position="1"/>
        <end position="125"/>
    </location>
</feature>